<feature type="transmembrane region" description="Helical" evidence="1">
    <location>
        <begin position="12"/>
        <end position="34"/>
    </location>
</feature>
<dbReference type="EMBL" id="JABXWR010000001">
    <property type="protein sequence ID" value="NVO67276.1"/>
    <property type="molecule type" value="Genomic_DNA"/>
</dbReference>
<dbReference type="RefSeq" id="WP_176788885.1">
    <property type="nucleotide sequence ID" value="NZ_JABXWR010000001.1"/>
</dbReference>
<evidence type="ECO:0000313" key="3">
    <source>
        <dbReference type="Proteomes" id="UP000570823"/>
    </source>
</evidence>
<keyword evidence="3" id="KW-1185">Reference proteome</keyword>
<keyword evidence="1" id="KW-0472">Membrane</keyword>
<keyword evidence="1" id="KW-0812">Transmembrane</keyword>
<proteinExistence type="predicted"/>
<reference evidence="2 3" key="1">
    <citation type="submission" date="2020-06" db="EMBL/GenBank/DDBJ databases">
        <title>Methanofollis fontis sp. nov., a methanogen isolated from marine sediments near a cold seep at Four-Way Closure Ridge offshore southwestern Taiwan.</title>
        <authorList>
            <person name="Chen S.-C."/>
            <person name="Teng N.-H."/>
            <person name="Lin Y.-S."/>
            <person name="Lai M.-C."/>
            <person name="Chen H.-H."/>
            <person name="Wang C.-C."/>
        </authorList>
    </citation>
    <scope>NUCLEOTIDE SEQUENCE [LARGE SCALE GENOMIC DNA]</scope>
    <source>
        <strain evidence="2 3">DSM 2702</strain>
    </source>
</reference>
<comment type="caution">
    <text evidence="2">The sequence shown here is derived from an EMBL/GenBank/DDBJ whole genome shotgun (WGS) entry which is preliminary data.</text>
</comment>
<sequence length="101" mass="10315">MALIKRFGILSVARINAAISLVIGLILSVLWIVFTGVTGVARGINSAAIGSAAMNGASGLVVIIFVTIVYAIVGFVAGALVAFLYNVAAGWFGGIEMEISD</sequence>
<feature type="transmembrane region" description="Helical" evidence="1">
    <location>
        <begin position="60"/>
        <end position="85"/>
    </location>
</feature>
<name>A0A7K4HPT3_9EURY</name>
<gene>
    <name evidence="2" type="ORF">HWN36_08130</name>
</gene>
<accession>A0A7K4HPT3</accession>
<keyword evidence="1" id="KW-1133">Transmembrane helix</keyword>
<protein>
    <submittedName>
        <fullName evidence="2">DUF3566 domain-containing protein</fullName>
    </submittedName>
</protein>
<dbReference type="AlphaFoldDB" id="A0A7K4HPT3"/>
<dbReference type="Proteomes" id="UP000570823">
    <property type="component" value="Unassembled WGS sequence"/>
</dbReference>
<evidence type="ECO:0000313" key="2">
    <source>
        <dbReference type="EMBL" id="NVO67276.1"/>
    </source>
</evidence>
<evidence type="ECO:0000256" key="1">
    <source>
        <dbReference type="SAM" id="Phobius"/>
    </source>
</evidence>
<organism evidence="2 3">
    <name type="scientific">Methanofollis tationis</name>
    <dbReference type="NCBI Taxonomy" id="81417"/>
    <lineage>
        <taxon>Archaea</taxon>
        <taxon>Methanobacteriati</taxon>
        <taxon>Methanobacteriota</taxon>
        <taxon>Stenosarchaea group</taxon>
        <taxon>Methanomicrobia</taxon>
        <taxon>Methanomicrobiales</taxon>
        <taxon>Methanomicrobiaceae</taxon>
        <taxon>Methanofollis</taxon>
    </lineage>
</organism>